<feature type="compositionally biased region" description="Basic and acidic residues" evidence="1">
    <location>
        <begin position="78"/>
        <end position="88"/>
    </location>
</feature>
<accession>A0A812XWD8</accession>
<keyword evidence="3" id="KW-1185">Reference proteome</keyword>
<name>A0A812XWD8_9DINO</name>
<reference evidence="2" key="1">
    <citation type="submission" date="2021-02" db="EMBL/GenBank/DDBJ databases">
        <authorList>
            <person name="Dougan E. K."/>
            <person name="Rhodes N."/>
            <person name="Thang M."/>
            <person name="Chan C."/>
        </authorList>
    </citation>
    <scope>NUCLEOTIDE SEQUENCE</scope>
</reference>
<proteinExistence type="predicted"/>
<dbReference type="AlphaFoldDB" id="A0A812XWD8"/>
<feature type="region of interest" description="Disordered" evidence="1">
    <location>
        <begin position="57"/>
        <end position="88"/>
    </location>
</feature>
<evidence type="ECO:0000313" key="2">
    <source>
        <dbReference type="EMBL" id="CAE7749387.1"/>
    </source>
</evidence>
<dbReference type="Proteomes" id="UP000601435">
    <property type="component" value="Unassembled WGS sequence"/>
</dbReference>
<organism evidence="2 3">
    <name type="scientific">Symbiodinium necroappetens</name>
    <dbReference type="NCBI Taxonomy" id="1628268"/>
    <lineage>
        <taxon>Eukaryota</taxon>
        <taxon>Sar</taxon>
        <taxon>Alveolata</taxon>
        <taxon>Dinophyceae</taxon>
        <taxon>Suessiales</taxon>
        <taxon>Symbiodiniaceae</taxon>
        <taxon>Symbiodinium</taxon>
    </lineage>
</organism>
<sequence length="101" mass="11400">DVLPTAVPEALRAAVDVAAAEGLYWYKRDSGCTTRDLGLTCQRSWLSFRIASVQSLQAEGPHQQRRRGSPRRSQQAQREPRFGREEGLRVPARLVGHRTCR</sequence>
<dbReference type="EMBL" id="CAJNJA010038651">
    <property type="protein sequence ID" value="CAE7749387.1"/>
    <property type="molecule type" value="Genomic_DNA"/>
</dbReference>
<gene>
    <name evidence="2" type="ORF">SNEC2469_LOCUS21725</name>
</gene>
<evidence type="ECO:0000313" key="3">
    <source>
        <dbReference type="Proteomes" id="UP000601435"/>
    </source>
</evidence>
<evidence type="ECO:0000256" key="1">
    <source>
        <dbReference type="SAM" id="MobiDB-lite"/>
    </source>
</evidence>
<protein>
    <submittedName>
        <fullName evidence="2">Uncharacterized protein</fullName>
    </submittedName>
</protein>
<comment type="caution">
    <text evidence="2">The sequence shown here is derived from an EMBL/GenBank/DDBJ whole genome shotgun (WGS) entry which is preliminary data.</text>
</comment>
<feature type="non-terminal residue" evidence="2">
    <location>
        <position position="1"/>
    </location>
</feature>